<accession>A0AAQ4D2Y0</accession>
<dbReference type="AlphaFoldDB" id="A0AAQ4D2Y0"/>
<name>A0AAQ4D2Y0_AMBAM</name>
<protein>
    <submittedName>
        <fullName evidence="1">Uncharacterized protein</fullName>
    </submittedName>
</protein>
<reference evidence="1 2" key="1">
    <citation type="journal article" date="2023" name="Arcadia Sci">
        <title>De novo assembly of a long-read Amblyomma americanum tick genome.</title>
        <authorList>
            <person name="Chou S."/>
            <person name="Poskanzer K.E."/>
            <person name="Rollins M."/>
            <person name="Thuy-Boun P.S."/>
        </authorList>
    </citation>
    <scope>NUCLEOTIDE SEQUENCE [LARGE SCALE GENOMIC DNA]</scope>
    <source>
        <strain evidence="1">F_SG_1</strain>
        <tissue evidence="1">Salivary glands</tissue>
    </source>
</reference>
<evidence type="ECO:0000313" key="2">
    <source>
        <dbReference type="Proteomes" id="UP001321473"/>
    </source>
</evidence>
<organism evidence="1 2">
    <name type="scientific">Amblyomma americanum</name>
    <name type="common">Lone star tick</name>
    <dbReference type="NCBI Taxonomy" id="6943"/>
    <lineage>
        <taxon>Eukaryota</taxon>
        <taxon>Metazoa</taxon>
        <taxon>Ecdysozoa</taxon>
        <taxon>Arthropoda</taxon>
        <taxon>Chelicerata</taxon>
        <taxon>Arachnida</taxon>
        <taxon>Acari</taxon>
        <taxon>Parasitiformes</taxon>
        <taxon>Ixodida</taxon>
        <taxon>Ixodoidea</taxon>
        <taxon>Ixodidae</taxon>
        <taxon>Amblyomminae</taxon>
        <taxon>Amblyomma</taxon>
    </lineage>
</organism>
<gene>
    <name evidence="1" type="ORF">V5799_000467</name>
</gene>
<feature type="non-terminal residue" evidence="1">
    <location>
        <position position="1"/>
    </location>
</feature>
<evidence type="ECO:0000313" key="1">
    <source>
        <dbReference type="EMBL" id="KAK8756820.1"/>
    </source>
</evidence>
<comment type="caution">
    <text evidence="1">The sequence shown here is derived from an EMBL/GenBank/DDBJ whole genome shotgun (WGS) entry which is preliminary data.</text>
</comment>
<sequence length="58" mass="6405">GISKALGSEIALRHSRAKLPIDVASSLQKNSARNAQQHTFAKSSRSGWNLYFLEFTTN</sequence>
<keyword evidence="2" id="KW-1185">Reference proteome</keyword>
<dbReference type="EMBL" id="JARKHS020035880">
    <property type="protein sequence ID" value="KAK8756820.1"/>
    <property type="molecule type" value="Genomic_DNA"/>
</dbReference>
<dbReference type="Proteomes" id="UP001321473">
    <property type="component" value="Unassembled WGS sequence"/>
</dbReference>
<proteinExistence type="predicted"/>